<dbReference type="EC" id="2.3.1.286" evidence="3"/>
<keyword evidence="6" id="KW-0378">Hydrolase</keyword>
<evidence type="ECO:0000256" key="1">
    <source>
        <dbReference type="ARBA" id="ARBA00022679"/>
    </source>
</evidence>
<dbReference type="GO" id="GO:0017136">
    <property type="term" value="F:histone deacetylase activity, NAD-dependent"/>
    <property type="evidence" value="ECO:0007669"/>
    <property type="project" value="TreeGrafter"/>
</dbReference>
<comment type="caution">
    <text evidence="6">The sequence shown here is derived from an EMBL/GenBank/DDBJ whole genome shotgun (WGS) entry which is preliminary data.</text>
</comment>
<dbReference type="Gene3D" id="3.30.1600.10">
    <property type="entry name" value="SIR2/SIRT2 'Small Domain"/>
    <property type="match status" value="1"/>
</dbReference>
<dbReference type="InterPro" id="IPR050134">
    <property type="entry name" value="NAD-dep_sirtuin_deacylases"/>
</dbReference>
<dbReference type="Proteomes" id="UP000576209">
    <property type="component" value="Unassembled WGS sequence"/>
</dbReference>
<gene>
    <name evidence="3" type="primary">cobB</name>
    <name evidence="6" type="ORF">GGR28_002130</name>
</gene>
<feature type="binding site" evidence="3">
    <location>
        <begin position="14"/>
        <end position="33"/>
    </location>
    <ligand>
        <name>NAD(+)</name>
        <dbReference type="ChEBI" id="CHEBI:57540"/>
    </ligand>
</feature>
<name>A0A840E7A5_9BACT</name>
<dbReference type="GO" id="GO:0036054">
    <property type="term" value="F:protein-malonyllysine demalonylase activity"/>
    <property type="evidence" value="ECO:0007669"/>
    <property type="project" value="InterPro"/>
</dbReference>
<dbReference type="Gene3D" id="3.40.50.1220">
    <property type="entry name" value="TPP-binding domain"/>
    <property type="match status" value="1"/>
</dbReference>
<comment type="function">
    <text evidence="3">NAD-dependent lysine deacetylase and desuccinylase that specifically removes acetyl and succinyl groups on target proteins. Modulates the activities of several proteins which are inactive in their acylated form.</text>
</comment>
<comment type="caution">
    <text evidence="3 4">Lacks conserved residue(s) required for the propagation of feature annotation.</text>
</comment>
<comment type="domain">
    <text evidence="3">2 residues (Tyr-58 and Arg-61) present in a large hydrophobic pocket are probably involved in substrate specificity. They are important for desuccinylation activity, but dispensable for deacetylation activity.</text>
</comment>
<keyword evidence="1" id="KW-0808">Transferase</keyword>
<comment type="catalytic activity">
    <reaction evidence="3">
        <text>N(6)-succinyl-L-lysyl-[protein] + NAD(+) + H2O = 2''-O-succinyl-ADP-D-ribose + nicotinamide + L-lysyl-[protein]</text>
        <dbReference type="Rhea" id="RHEA:47668"/>
        <dbReference type="Rhea" id="RHEA-COMP:9752"/>
        <dbReference type="Rhea" id="RHEA-COMP:11877"/>
        <dbReference type="ChEBI" id="CHEBI:15377"/>
        <dbReference type="ChEBI" id="CHEBI:17154"/>
        <dbReference type="ChEBI" id="CHEBI:29969"/>
        <dbReference type="ChEBI" id="CHEBI:57540"/>
        <dbReference type="ChEBI" id="CHEBI:87830"/>
        <dbReference type="ChEBI" id="CHEBI:87832"/>
    </reaction>
</comment>
<feature type="binding site" evidence="3">
    <location>
        <position position="221"/>
    </location>
    <ligand>
        <name>NAD(+)</name>
        <dbReference type="ChEBI" id="CHEBI:57540"/>
    </ligand>
</feature>
<feature type="active site" description="Proton acceptor" evidence="3">
    <location>
        <position position="109"/>
    </location>
</feature>
<dbReference type="PROSITE" id="PS50305">
    <property type="entry name" value="SIRTUIN"/>
    <property type="match status" value="1"/>
</dbReference>
<keyword evidence="3" id="KW-0963">Cytoplasm</keyword>
<feature type="binding site" evidence="3">
    <location>
        <position position="58"/>
    </location>
    <ligand>
        <name>substrate</name>
    </ligand>
</feature>
<dbReference type="InterPro" id="IPR026591">
    <property type="entry name" value="Sirtuin_cat_small_dom_sf"/>
</dbReference>
<accession>A0A840E7A5</accession>
<feature type="binding site" evidence="3">
    <location>
        <position position="61"/>
    </location>
    <ligand>
        <name>substrate</name>
    </ligand>
</feature>
<proteinExistence type="inferred from homology"/>
<dbReference type="InterPro" id="IPR003000">
    <property type="entry name" value="Sirtuin"/>
</dbReference>
<dbReference type="PANTHER" id="PTHR11085:SF4">
    <property type="entry name" value="NAD-DEPENDENT PROTEIN DEACYLASE"/>
    <property type="match status" value="1"/>
</dbReference>
<dbReference type="HAMAP" id="MF_01121">
    <property type="entry name" value="Sirtuin_ClassIII"/>
    <property type="match status" value="1"/>
</dbReference>
<keyword evidence="7" id="KW-1185">Reference proteome</keyword>
<comment type="subcellular location">
    <subcellularLocation>
        <location evidence="3">Cytoplasm</location>
    </subcellularLocation>
</comment>
<comment type="catalytic activity">
    <reaction evidence="3">
        <text>N(6)-acetyl-L-lysyl-[protein] + NAD(+) + H2O = 2''-O-acetyl-ADP-D-ribose + nicotinamide + L-lysyl-[protein]</text>
        <dbReference type="Rhea" id="RHEA:43636"/>
        <dbReference type="Rhea" id="RHEA-COMP:9752"/>
        <dbReference type="Rhea" id="RHEA-COMP:10731"/>
        <dbReference type="ChEBI" id="CHEBI:15377"/>
        <dbReference type="ChEBI" id="CHEBI:17154"/>
        <dbReference type="ChEBI" id="CHEBI:29969"/>
        <dbReference type="ChEBI" id="CHEBI:57540"/>
        <dbReference type="ChEBI" id="CHEBI:61930"/>
        <dbReference type="ChEBI" id="CHEBI:83767"/>
        <dbReference type="EC" id="2.3.1.286"/>
    </reaction>
</comment>
<evidence type="ECO:0000256" key="3">
    <source>
        <dbReference type="HAMAP-Rule" id="MF_01121"/>
    </source>
</evidence>
<dbReference type="GO" id="GO:0005737">
    <property type="term" value="C:cytoplasm"/>
    <property type="evidence" value="ECO:0007669"/>
    <property type="project" value="UniProtKB-SubCell"/>
</dbReference>
<evidence type="ECO:0000256" key="4">
    <source>
        <dbReference type="PROSITE-ProRule" id="PRU00236"/>
    </source>
</evidence>
<keyword evidence="2 3" id="KW-0520">NAD</keyword>
<feature type="binding site" evidence="3">
    <location>
        <begin position="91"/>
        <end position="94"/>
    </location>
    <ligand>
        <name>NAD(+)</name>
        <dbReference type="ChEBI" id="CHEBI:57540"/>
    </ligand>
</feature>
<dbReference type="EMBL" id="JACIFF010000005">
    <property type="protein sequence ID" value="MBB4079505.1"/>
    <property type="molecule type" value="Genomic_DNA"/>
</dbReference>
<sequence>MARSERPHIVVLSGAGVSAESGLRTFRDSNGLWEEHRVEDVATPEAFVRDPELVMRFYNLRRAQLKTAKPNVGHKLIAALEAEYDVTVITQNVDDLHERAGSTNVIHLHGELTKVRPVSGNETVQEWEGDLAIGDLDDNGIQLRPHIVWFGEAVPLIEDAALTVQQADAVIIIGTSLQVYPAAGLISFAPASAPVLYIDPAPAVGYELRGRENLYVLEMGGSEGMERARELLPTLL</sequence>
<dbReference type="Pfam" id="PF02146">
    <property type="entry name" value="SIR2"/>
    <property type="match status" value="1"/>
</dbReference>
<dbReference type="PANTHER" id="PTHR11085">
    <property type="entry name" value="NAD-DEPENDENT PROTEIN DEACYLASE SIRTUIN-5, MITOCHONDRIAL-RELATED"/>
    <property type="match status" value="1"/>
</dbReference>
<comment type="similarity">
    <text evidence="3">Belongs to the sirtuin family. Class III subfamily.</text>
</comment>
<dbReference type="InterPro" id="IPR026590">
    <property type="entry name" value="Ssirtuin_cat_dom"/>
</dbReference>
<dbReference type="InterPro" id="IPR027546">
    <property type="entry name" value="Sirtuin_class_III"/>
</dbReference>
<feature type="domain" description="Deacetylase sirtuin-type" evidence="5">
    <location>
        <begin position="1"/>
        <end position="236"/>
    </location>
</feature>
<protein>
    <recommendedName>
        <fullName evidence="3">NAD-dependent protein deacylase</fullName>
        <ecNumber evidence="3">2.3.1.286</ecNumber>
    </recommendedName>
    <alternativeName>
        <fullName evidence="3">Regulatory protein SIR2 homolog</fullName>
    </alternativeName>
</protein>
<dbReference type="InterPro" id="IPR029035">
    <property type="entry name" value="DHS-like_NAD/FAD-binding_dom"/>
</dbReference>
<evidence type="ECO:0000256" key="2">
    <source>
        <dbReference type="ARBA" id="ARBA00023027"/>
    </source>
</evidence>
<dbReference type="GO" id="GO:0036055">
    <property type="term" value="F:protein-succinyllysine desuccinylase activity"/>
    <property type="evidence" value="ECO:0007669"/>
    <property type="project" value="UniProtKB-UniRule"/>
</dbReference>
<evidence type="ECO:0000259" key="5">
    <source>
        <dbReference type="PROSITE" id="PS50305"/>
    </source>
</evidence>
<evidence type="ECO:0000313" key="7">
    <source>
        <dbReference type="Proteomes" id="UP000576209"/>
    </source>
</evidence>
<reference evidence="6 7" key="1">
    <citation type="submission" date="2020-08" db="EMBL/GenBank/DDBJ databases">
        <title>Genomic Encyclopedia of Type Strains, Phase IV (KMG-IV): sequencing the most valuable type-strain genomes for metagenomic binning, comparative biology and taxonomic classification.</title>
        <authorList>
            <person name="Goeker M."/>
        </authorList>
    </citation>
    <scope>NUCLEOTIDE SEQUENCE [LARGE SCALE GENOMIC DNA]</scope>
    <source>
        <strain evidence="6 7">DSM 105137</strain>
    </source>
</reference>
<feature type="binding site" evidence="3">
    <location>
        <begin position="174"/>
        <end position="176"/>
    </location>
    <ligand>
        <name>NAD(+)</name>
        <dbReference type="ChEBI" id="CHEBI:57540"/>
    </ligand>
</feature>
<organism evidence="6 7">
    <name type="scientific">Neolewinella aquimaris</name>
    <dbReference type="NCBI Taxonomy" id="1835722"/>
    <lineage>
        <taxon>Bacteria</taxon>
        <taxon>Pseudomonadati</taxon>
        <taxon>Bacteroidota</taxon>
        <taxon>Saprospiria</taxon>
        <taxon>Saprospirales</taxon>
        <taxon>Lewinellaceae</taxon>
        <taxon>Neolewinella</taxon>
    </lineage>
</organism>
<dbReference type="RefSeq" id="WP_183495756.1">
    <property type="nucleotide sequence ID" value="NZ_JACIFF010000005.1"/>
</dbReference>
<dbReference type="SUPFAM" id="SSF52467">
    <property type="entry name" value="DHS-like NAD/FAD-binding domain"/>
    <property type="match status" value="1"/>
</dbReference>
<dbReference type="GO" id="GO:0070403">
    <property type="term" value="F:NAD+ binding"/>
    <property type="evidence" value="ECO:0007669"/>
    <property type="project" value="UniProtKB-UniRule"/>
</dbReference>
<dbReference type="AlphaFoldDB" id="A0A840E7A5"/>
<evidence type="ECO:0000313" key="6">
    <source>
        <dbReference type="EMBL" id="MBB4079505.1"/>
    </source>
</evidence>